<reference evidence="1" key="1">
    <citation type="submission" date="2020-05" db="EMBL/GenBank/DDBJ databases">
        <authorList>
            <person name="Chiriac C."/>
            <person name="Salcher M."/>
            <person name="Ghai R."/>
            <person name="Kavagutti S V."/>
        </authorList>
    </citation>
    <scope>NUCLEOTIDE SEQUENCE</scope>
</reference>
<evidence type="ECO:0000313" key="1">
    <source>
        <dbReference type="EMBL" id="CAB4581493.1"/>
    </source>
</evidence>
<dbReference type="InterPro" id="IPR040807">
    <property type="entry name" value="DUF5522"/>
</dbReference>
<proteinExistence type="predicted"/>
<dbReference type="AlphaFoldDB" id="A0A6J6F3B7"/>
<dbReference type="PANTHER" id="PTHR21037:SF2">
    <property type="entry name" value="SIMILAR TO NOVEL PROTEIN"/>
    <property type="match status" value="1"/>
</dbReference>
<name>A0A6J6F3B7_9ZZZZ</name>
<accession>A0A6J6F3B7</accession>
<protein>
    <submittedName>
        <fullName evidence="1">Unannotated protein</fullName>
    </submittedName>
</protein>
<dbReference type="Pfam" id="PF17653">
    <property type="entry name" value="DUF5522"/>
    <property type="match status" value="1"/>
</dbReference>
<gene>
    <name evidence="1" type="ORF">UFOPK1740_00968</name>
</gene>
<dbReference type="PANTHER" id="PTHR21037">
    <property type="entry name" value="39S RIBOSOMAL PROTEIN L14, MITOCHONDRIAL"/>
    <property type="match status" value="1"/>
</dbReference>
<sequence length="63" mass="7008">MATKFDQTDPMYEKIMAAHDAAVSAGLTEYKDPKTGFSVMTEPFLKAKGFCCKNNCRHCPYPA</sequence>
<dbReference type="EMBL" id="CAEZTU010000059">
    <property type="protein sequence ID" value="CAB4581493.1"/>
    <property type="molecule type" value="Genomic_DNA"/>
</dbReference>
<organism evidence="1">
    <name type="scientific">freshwater metagenome</name>
    <dbReference type="NCBI Taxonomy" id="449393"/>
    <lineage>
        <taxon>unclassified sequences</taxon>
        <taxon>metagenomes</taxon>
        <taxon>ecological metagenomes</taxon>
    </lineage>
</organism>